<dbReference type="GO" id="GO:0005634">
    <property type="term" value="C:nucleus"/>
    <property type="evidence" value="ECO:0007669"/>
    <property type="project" value="TreeGrafter"/>
</dbReference>
<evidence type="ECO:0000256" key="1">
    <source>
        <dbReference type="PROSITE-ProRule" id="PRU00110"/>
    </source>
</evidence>
<keyword evidence="5" id="KW-1185">Reference proteome</keyword>
<organism evidence="4 5">
    <name type="scientific">Pyronema omphalodes (strain CBS 100304)</name>
    <name type="common">Pyronema confluens</name>
    <dbReference type="NCBI Taxonomy" id="1076935"/>
    <lineage>
        <taxon>Eukaryota</taxon>
        <taxon>Fungi</taxon>
        <taxon>Dikarya</taxon>
        <taxon>Ascomycota</taxon>
        <taxon>Pezizomycotina</taxon>
        <taxon>Pezizomycetes</taxon>
        <taxon>Pezizales</taxon>
        <taxon>Pyronemataceae</taxon>
        <taxon>Pyronema</taxon>
    </lineage>
</organism>
<dbReference type="InterPro" id="IPR036641">
    <property type="entry name" value="HPT_dom_sf"/>
</dbReference>
<dbReference type="SUPFAM" id="SSF47226">
    <property type="entry name" value="Histidine-containing phosphotransfer domain, HPT domain"/>
    <property type="match status" value="1"/>
</dbReference>
<evidence type="ECO:0000259" key="3">
    <source>
        <dbReference type="PROSITE" id="PS50894"/>
    </source>
</evidence>
<dbReference type="InterPro" id="IPR008207">
    <property type="entry name" value="Sig_transdc_His_kin_Hpt_dom"/>
</dbReference>
<name>U4L4N8_PYROM</name>
<feature type="domain" description="HPt" evidence="3">
    <location>
        <begin position="53"/>
        <end position="151"/>
    </location>
</feature>
<dbReference type="PANTHER" id="PTHR28242">
    <property type="entry name" value="PHOSPHORELAY INTERMEDIATE PROTEIN YPD1"/>
    <property type="match status" value="1"/>
</dbReference>
<proteinExistence type="predicted"/>
<dbReference type="GO" id="GO:0000160">
    <property type="term" value="P:phosphorelay signal transduction system"/>
    <property type="evidence" value="ECO:0007669"/>
    <property type="project" value="InterPro"/>
</dbReference>
<dbReference type="GO" id="GO:0009927">
    <property type="term" value="F:histidine phosphotransfer kinase activity"/>
    <property type="evidence" value="ECO:0007669"/>
    <property type="project" value="InterPro"/>
</dbReference>
<evidence type="ECO:0000313" key="4">
    <source>
        <dbReference type="EMBL" id="CCX11464.1"/>
    </source>
</evidence>
<dbReference type="Pfam" id="PF01627">
    <property type="entry name" value="Hpt"/>
    <property type="match status" value="1"/>
</dbReference>
<reference evidence="4 5" key="1">
    <citation type="journal article" date="2013" name="PLoS Genet.">
        <title>The genome and development-dependent transcriptomes of Pyronema confluens: a window into fungal evolution.</title>
        <authorList>
            <person name="Traeger S."/>
            <person name="Altegoer F."/>
            <person name="Freitag M."/>
            <person name="Gabaldon T."/>
            <person name="Kempken F."/>
            <person name="Kumar A."/>
            <person name="Marcet-Houben M."/>
            <person name="Poggeler S."/>
            <person name="Stajich J.E."/>
            <person name="Nowrousian M."/>
        </authorList>
    </citation>
    <scope>NUCLEOTIDE SEQUENCE [LARGE SCALE GENOMIC DNA]</scope>
    <source>
        <strain evidence="5">CBS 100304</strain>
        <tissue evidence="4">Vegetative mycelium</tissue>
    </source>
</reference>
<accession>U4L4N8</accession>
<sequence length="163" mass="18232">MAPADPPAAAASPAETNANNTDAPTKDLDPKDIADMIDMATFDQILEMDDDDDKEFSRAIVTGFLEQAHETFEKMEESLTDKDLSALSSLGHFLKGSSATLGLINVKDYCEKIQHFGSQKDETGLRDLEEDECLESIKDSLKQMRVEFDRAERYFKKLYPGDE</sequence>
<dbReference type="Proteomes" id="UP000018144">
    <property type="component" value="Unassembled WGS sequence"/>
</dbReference>
<dbReference type="OMA" id="QTFKKMD"/>
<dbReference type="OrthoDB" id="1673781at2759"/>
<dbReference type="PANTHER" id="PTHR28242:SF52">
    <property type="entry name" value="PHOSPHORELAY INTERMEDIATE PROTEIN YPD1"/>
    <property type="match status" value="1"/>
</dbReference>
<dbReference type="InterPro" id="IPR045871">
    <property type="entry name" value="AHP1-5/YPD1"/>
</dbReference>
<dbReference type="GO" id="GO:0043424">
    <property type="term" value="F:protein histidine kinase binding"/>
    <property type="evidence" value="ECO:0007669"/>
    <property type="project" value="InterPro"/>
</dbReference>
<keyword evidence="1" id="KW-0597">Phosphoprotein</keyword>
<evidence type="ECO:0000256" key="2">
    <source>
        <dbReference type="SAM" id="MobiDB-lite"/>
    </source>
</evidence>
<dbReference type="AlphaFoldDB" id="U4L4N8"/>
<dbReference type="GO" id="GO:0005737">
    <property type="term" value="C:cytoplasm"/>
    <property type="evidence" value="ECO:0007669"/>
    <property type="project" value="TreeGrafter"/>
</dbReference>
<dbReference type="eggNOG" id="KOG4747">
    <property type="taxonomic scope" value="Eukaryota"/>
</dbReference>
<dbReference type="EMBL" id="HF935621">
    <property type="protein sequence ID" value="CCX11464.1"/>
    <property type="molecule type" value="Genomic_DNA"/>
</dbReference>
<dbReference type="PROSITE" id="PS50894">
    <property type="entry name" value="HPT"/>
    <property type="match status" value="1"/>
</dbReference>
<feature type="modified residue" description="Phosphohistidine" evidence="1">
    <location>
        <position position="92"/>
    </location>
</feature>
<dbReference type="SMART" id="SM00073">
    <property type="entry name" value="HPT"/>
    <property type="match status" value="1"/>
</dbReference>
<feature type="region of interest" description="Disordered" evidence="2">
    <location>
        <begin position="1"/>
        <end position="32"/>
    </location>
</feature>
<evidence type="ECO:0000313" key="5">
    <source>
        <dbReference type="Proteomes" id="UP000018144"/>
    </source>
</evidence>
<dbReference type="Gene3D" id="1.20.120.160">
    <property type="entry name" value="HPT domain"/>
    <property type="match status" value="1"/>
</dbReference>
<dbReference type="STRING" id="1076935.U4L4N8"/>
<dbReference type="CDD" id="cd00088">
    <property type="entry name" value="HPT"/>
    <property type="match status" value="1"/>
</dbReference>
<gene>
    <name evidence="4" type="ORF">PCON_11058</name>
</gene>
<protein>
    <submittedName>
        <fullName evidence="4">Similar to Multistep phosphorelay regulator 1 acc. no. O94321</fullName>
    </submittedName>
</protein>